<dbReference type="PANTHER" id="PTHR33121:SF79">
    <property type="entry name" value="CYCLIC DI-GMP PHOSPHODIESTERASE PDED-RELATED"/>
    <property type="match status" value="1"/>
</dbReference>
<keyword evidence="3" id="KW-1003">Cell membrane</keyword>
<keyword evidence="8 10" id="KW-0472">Membrane</keyword>
<comment type="subcellular location">
    <subcellularLocation>
        <location evidence="1">Cell membrane</location>
        <topology evidence="1">Multi-pass membrane protein</topology>
    </subcellularLocation>
</comment>
<evidence type="ECO:0000256" key="10">
    <source>
        <dbReference type="SAM" id="Phobius"/>
    </source>
</evidence>
<feature type="transmembrane region" description="Helical" evidence="10">
    <location>
        <begin position="237"/>
        <end position="261"/>
    </location>
</feature>
<reference evidence="12 13" key="1">
    <citation type="submission" date="2018-06" db="EMBL/GenBank/DDBJ databases">
        <title>Three novel Pseudomonas species isolated from symptomatic oak.</title>
        <authorList>
            <person name="Bueno-Gonzalez V."/>
            <person name="Brady C."/>
        </authorList>
    </citation>
    <scope>NUCLEOTIDE SEQUENCE [LARGE SCALE GENOMIC DNA]</scope>
    <source>
        <strain evidence="12 13">P17C</strain>
    </source>
</reference>
<evidence type="ECO:0000313" key="13">
    <source>
        <dbReference type="Proteomes" id="UP000292639"/>
    </source>
</evidence>
<accession>A0A4Q9R178</accession>
<dbReference type="Pfam" id="PF12792">
    <property type="entry name" value="CSS-motif"/>
    <property type="match status" value="1"/>
</dbReference>
<evidence type="ECO:0000313" key="12">
    <source>
        <dbReference type="EMBL" id="TBU92636.1"/>
    </source>
</evidence>
<dbReference type="InterPro" id="IPR035919">
    <property type="entry name" value="EAL_sf"/>
</dbReference>
<evidence type="ECO:0000256" key="8">
    <source>
        <dbReference type="ARBA" id="ARBA00023136"/>
    </source>
</evidence>
<evidence type="ECO:0000256" key="3">
    <source>
        <dbReference type="ARBA" id="ARBA00022475"/>
    </source>
</evidence>
<evidence type="ECO:0000256" key="4">
    <source>
        <dbReference type="ARBA" id="ARBA00022636"/>
    </source>
</evidence>
<feature type="domain" description="EAL" evidence="11">
    <location>
        <begin position="265"/>
        <end position="518"/>
    </location>
</feature>
<keyword evidence="4" id="KW-0973">c-di-GMP</keyword>
<evidence type="ECO:0000256" key="5">
    <source>
        <dbReference type="ARBA" id="ARBA00022692"/>
    </source>
</evidence>
<evidence type="ECO:0000259" key="11">
    <source>
        <dbReference type="PROSITE" id="PS50883"/>
    </source>
</evidence>
<dbReference type="CDD" id="cd01948">
    <property type="entry name" value="EAL"/>
    <property type="match status" value="1"/>
</dbReference>
<dbReference type="RefSeq" id="WP_131185300.1">
    <property type="nucleotide sequence ID" value="NZ_QJUO01000025.1"/>
</dbReference>
<dbReference type="GO" id="GO:0071111">
    <property type="term" value="F:cyclic-guanylate-specific phosphodiesterase activity"/>
    <property type="evidence" value="ECO:0007669"/>
    <property type="project" value="UniProtKB-EC"/>
</dbReference>
<comment type="catalytic activity">
    <reaction evidence="9">
        <text>3',3'-c-di-GMP + H2O = 5'-phosphoguanylyl(3'-&gt;5')guanosine + H(+)</text>
        <dbReference type="Rhea" id="RHEA:24902"/>
        <dbReference type="ChEBI" id="CHEBI:15377"/>
        <dbReference type="ChEBI" id="CHEBI:15378"/>
        <dbReference type="ChEBI" id="CHEBI:58754"/>
        <dbReference type="ChEBI" id="CHEBI:58805"/>
        <dbReference type="EC" id="3.1.4.52"/>
    </reaction>
</comment>
<dbReference type="PANTHER" id="PTHR33121">
    <property type="entry name" value="CYCLIC DI-GMP PHOSPHODIESTERASE PDEF"/>
    <property type="match status" value="1"/>
</dbReference>
<dbReference type="GO" id="GO:0005886">
    <property type="term" value="C:plasma membrane"/>
    <property type="evidence" value="ECO:0007669"/>
    <property type="project" value="UniProtKB-SubCell"/>
</dbReference>
<dbReference type="InterPro" id="IPR024744">
    <property type="entry name" value="CSS-motif_dom"/>
</dbReference>
<keyword evidence="6" id="KW-0378">Hydrolase</keyword>
<evidence type="ECO:0000256" key="7">
    <source>
        <dbReference type="ARBA" id="ARBA00022989"/>
    </source>
</evidence>
<dbReference type="EMBL" id="QJUP01000023">
    <property type="protein sequence ID" value="TBU92636.1"/>
    <property type="molecule type" value="Genomic_DNA"/>
</dbReference>
<comment type="caution">
    <text evidence="12">The sequence shown here is derived from an EMBL/GenBank/DDBJ whole genome shotgun (WGS) entry which is preliminary data.</text>
</comment>
<proteinExistence type="predicted"/>
<dbReference type="SMART" id="SM00052">
    <property type="entry name" value="EAL"/>
    <property type="match status" value="1"/>
</dbReference>
<name>A0A4Q9R178_9GAMM</name>
<dbReference type="EC" id="3.1.4.52" evidence="2"/>
<dbReference type="Pfam" id="PF00563">
    <property type="entry name" value="EAL"/>
    <property type="match status" value="1"/>
</dbReference>
<dbReference type="Gene3D" id="3.20.20.450">
    <property type="entry name" value="EAL domain"/>
    <property type="match status" value="1"/>
</dbReference>
<evidence type="ECO:0000256" key="2">
    <source>
        <dbReference type="ARBA" id="ARBA00012282"/>
    </source>
</evidence>
<sequence length="534" mass="57962">MRKKDLIGWSYGLPFAALLLGGVLALLGAQMILVKQDRERLDEYASGLLDRAREVAMVSADLLALVQHSGNVPCSKDDIAELRVLAFQSRLLRDVGRVRDGRIICTAGWGDLVPPVTLPPYRLETARGVRLWTSVGNIVDPRIVADMAGQGDVIVFTSPNAFELFEHPPAGIGALVTNSDSGYVFQRFGDVRHLEGGKEQYSMLGRSQTLYQCSPPGGVDVCVTAGYHEINILKRPLPLLAGVAGLGGLAGVGLGLALASWRRERHSLAMQLRRALLHGDLHIHYQPLVCLRDRRMVGAEALARWEDDEGEGVSPEDFIPMAEHMGLMSSLTRQIVRKALDGVRERLVDDSGFYISINLTASNIADAEFHLFLQKELASRGISPCRVVLEITERSTAKHCHLIEGIEALRALGYRIYVDDFGTGYSSLSYLADLPIDAIKVDKMFTRAIGSGSATERIVEQICAMVGPLGIGLVVEGIETEQQAAYVQAIVPEVIGQGWLFGHPVAADRLGETEVTGENTCGTSASDAPEGRDC</sequence>
<dbReference type="Proteomes" id="UP000292639">
    <property type="component" value="Unassembled WGS sequence"/>
</dbReference>
<dbReference type="PROSITE" id="PS50883">
    <property type="entry name" value="EAL"/>
    <property type="match status" value="1"/>
</dbReference>
<evidence type="ECO:0000256" key="9">
    <source>
        <dbReference type="ARBA" id="ARBA00034290"/>
    </source>
</evidence>
<organism evidence="12 13">
    <name type="scientific">Stutzerimonas kirkiae</name>
    <dbReference type="NCBI Taxonomy" id="2211392"/>
    <lineage>
        <taxon>Bacteria</taxon>
        <taxon>Pseudomonadati</taxon>
        <taxon>Pseudomonadota</taxon>
        <taxon>Gammaproteobacteria</taxon>
        <taxon>Pseudomonadales</taxon>
        <taxon>Pseudomonadaceae</taxon>
        <taxon>Stutzerimonas</taxon>
    </lineage>
</organism>
<dbReference type="SUPFAM" id="SSF141868">
    <property type="entry name" value="EAL domain-like"/>
    <property type="match status" value="1"/>
</dbReference>
<keyword evidence="7 10" id="KW-1133">Transmembrane helix</keyword>
<evidence type="ECO:0000256" key="6">
    <source>
        <dbReference type="ARBA" id="ARBA00022801"/>
    </source>
</evidence>
<keyword evidence="13" id="KW-1185">Reference proteome</keyword>
<gene>
    <name evidence="12" type="ORF">DNJ96_14885</name>
</gene>
<dbReference type="AlphaFoldDB" id="A0A4Q9R178"/>
<dbReference type="InterPro" id="IPR001633">
    <property type="entry name" value="EAL_dom"/>
</dbReference>
<evidence type="ECO:0000256" key="1">
    <source>
        <dbReference type="ARBA" id="ARBA00004651"/>
    </source>
</evidence>
<dbReference type="InterPro" id="IPR050706">
    <property type="entry name" value="Cyclic-di-GMP_PDE-like"/>
</dbReference>
<protein>
    <recommendedName>
        <fullName evidence="2">cyclic-guanylate-specific phosphodiesterase</fullName>
        <ecNumber evidence="2">3.1.4.52</ecNumber>
    </recommendedName>
</protein>
<feature type="transmembrane region" description="Helical" evidence="10">
    <location>
        <begin position="12"/>
        <end position="34"/>
    </location>
</feature>
<keyword evidence="5 10" id="KW-0812">Transmembrane</keyword>